<organism evidence="1 2">
    <name type="scientific">Pseudomonas prosekii</name>
    <dbReference type="NCBI Taxonomy" id="1148509"/>
    <lineage>
        <taxon>Bacteria</taxon>
        <taxon>Pseudomonadati</taxon>
        <taxon>Pseudomonadota</taxon>
        <taxon>Gammaproteobacteria</taxon>
        <taxon>Pseudomonadales</taxon>
        <taxon>Pseudomonadaceae</taxon>
        <taxon>Pseudomonas</taxon>
    </lineage>
</organism>
<protein>
    <submittedName>
        <fullName evidence="1">Uncharacterized protein</fullName>
    </submittedName>
</protein>
<name>A0A1H1M8V2_9PSED</name>
<sequence>MPCCSGVIMALVVLVNSSEVEIVESEDMSKIPFTKRAFSLEKTLSNKSLYSRLIKPLLDQQYDCKLYINTTGRWLIMQLAKNRQKKDPANLIGRASKCNYQKRCWVRRLHQLSSRRSTEPLAAMPMRSCKLLRSA</sequence>
<proteinExistence type="predicted"/>
<dbReference type="STRING" id="1148509.SAMN05216222_0102"/>
<reference evidence="1 2" key="1">
    <citation type="submission" date="2016-10" db="EMBL/GenBank/DDBJ databases">
        <authorList>
            <person name="de Groot N.N."/>
        </authorList>
    </citation>
    <scope>NUCLEOTIDE SEQUENCE [LARGE SCALE GENOMIC DNA]</scope>
    <source>
        <strain evidence="1 2">LMG 26867</strain>
    </source>
</reference>
<gene>
    <name evidence="1" type="ORF">SAMN05216222_0102</name>
</gene>
<dbReference type="EMBL" id="LT629762">
    <property type="protein sequence ID" value="SDR83090.1"/>
    <property type="molecule type" value="Genomic_DNA"/>
</dbReference>
<dbReference type="AlphaFoldDB" id="A0A1H1M8V2"/>
<accession>A0A1H1M8V2</accession>
<dbReference type="Proteomes" id="UP000198481">
    <property type="component" value="Chromosome I"/>
</dbReference>
<evidence type="ECO:0000313" key="2">
    <source>
        <dbReference type="Proteomes" id="UP000198481"/>
    </source>
</evidence>
<evidence type="ECO:0000313" key="1">
    <source>
        <dbReference type="EMBL" id="SDR83090.1"/>
    </source>
</evidence>